<protein>
    <recommendedName>
        <fullName evidence="3">Secreted protein</fullName>
    </recommendedName>
</protein>
<reference evidence="2" key="1">
    <citation type="submission" date="2024-07" db="EMBL/GenBank/DDBJ databases">
        <title>Two chromosome-level genome assemblies of Korean endemic species Abeliophyllum distichum and Forsythia ovata (Oleaceae).</title>
        <authorList>
            <person name="Jang H."/>
        </authorList>
    </citation>
    <scope>NUCLEOTIDE SEQUENCE [LARGE SCALE GENOMIC DNA]</scope>
</reference>
<name>A0ABD1NN83_9LAMI</name>
<sequence length="104" mass="11927">MEILQTLVLIIVLVLLWHNPRYAILQTLNFLLHLVQLSFIHSKLRIAILGVSRELMGCSFWGLRCIGQIKEGRGTLWNPSNPTDVSLSFSKNLLGNSMLVYRRH</sequence>
<evidence type="ECO:0008006" key="3">
    <source>
        <dbReference type="Google" id="ProtNLM"/>
    </source>
</evidence>
<evidence type="ECO:0000313" key="1">
    <source>
        <dbReference type="EMBL" id="KAL2453058.1"/>
    </source>
</evidence>
<comment type="caution">
    <text evidence="1">The sequence shown here is derived from an EMBL/GenBank/DDBJ whole genome shotgun (WGS) entry which is preliminary data.</text>
</comment>
<keyword evidence="2" id="KW-1185">Reference proteome</keyword>
<dbReference type="EMBL" id="JBFOLK010000879">
    <property type="protein sequence ID" value="KAL2453058.1"/>
    <property type="molecule type" value="Genomic_DNA"/>
</dbReference>
<evidence type="ECO:0000313" key="2">
    <source>
        <dbReference type="Proteomes" id="UP001604336"/>
    </source>
</evidence>
<proteinExistence type="predicted"/>
<organism evidence="1 2">
    <name type="scientific">Abeliophyllum distichum</name>
    <dbReference type="NCBI Taxonomy" id="126358"/>
    <lineage>
        <taxon>Eukaryota</taxon>
        <taxon>Viridiplantae</taxon>
        <taxon>Streptophyta</taxon>
        <taxon>Embryophyta</taxon>
        <taxon>Tracheophyta</taxon>
        <taxon>Spermatophyta</taxon>
        <taxon>Magnoliopsida</taxon>
        <taxon>eudicotyledons</taxon>
        <taxon>Gunneridae</taxon>
        <taxon>Pentapetalae</taxon>
        <taxon>asterids</taxon>
        <taxon>lamiids</taxon>
        <taxon>Lamiales</taxon>
        <taxon>Oleaceae</taxon>
        <taxon>Forsythieae</taxon>
        <taxon>Abeliophyllum</taxon>
    </lineage>
</organism>
<dbReference type="Proteomes" id="UP001604336">
    <property type="component" value="Unassembled WGS sequence"/>
</dbReference>
<gene>
    <name evidence="1" type="ORF">Adt_45795</name>
</gene>
<accession>A0ABD1NN83</accession>
<dbReference type="AlphaFoldDB" id="A0ABD1NN83"/>